<proteinExistence type="predicted"/>
<organism evidence="2 3">
    <name type="scientific">Candidatus Roizmanbacteria bacterium CG09_land_8_20_14_0_10_41_9</name>
    <dbReference type="NCBI Taxonomy" id="1974850"/>
    <lineage>
        <taxon>Bacteria</taxon>
        <taxon>Candidatus Roizmaniibacteriota</taxon>
    </lineage>
</organism>
<dbReference type="EMBL" id="PEZG01000057">
    <property type="protein sequence ID" value="PIS15616.1"/>
    <property type="molecule type" value="Genomic_DNA"/>
</dbReference>
<evidence type="ECO:0000259" key="1">
    <source>
        <dbReference type="Pfam" id="PF09828"/>
    </source>
</evidence>
<dbReference type="AlphaFoldDB" id="A0A2H0WSI6"/>
<comment type="caution">
    <text evidence="2">The sequence shown here is derived from an EMBL/GenBank/DDBJ whole genome shotgun (WGS) entry which is preliminary data.</text>
</comment>
<evidence type="ECO:0000313" key="3">
    <source>
        <dbReference type="Proteomes" id="UP000231198"/>
    </source>
</evidence>
<feature type="domain" description="ChrB C-terminal" evidence="1">
    <location>
        <begin position="6"/>
        <end position="156"/>
    </location>
</feature>
<gene>
    <name evidence="2" type="ORF">COT62_02555</name>
</gene>
<name>A0A2H0WSI6_9BACT</name>
<dbReference type="InterPro" id="IPR018634">
    <property type="entry name" value="ChrB_C"/>
</dbReference>
<evidence type="ECO:0000313" key="2">
    <source>
        <dbReference type="EMBL" id="PIS15616.1"/>
    </source>
</evidence>
<protein>
    <recommendedName>
        <fullName evidence="1">ChrB C-terminal domain-containing protein</fullName>
    </recommendedName>
</protein>
<dbReference type="Pfam" id="PF09828">
    <property type="entry name" value="ChrB_C"/>
    <property type="match status" value="1"/>
</dbReference>
<accession>A0A2H0WSI6</accession>
<reference evidence="3" key="1">
    <citation type="submission" date="2017-09" db="EMBL/GenBank/DDBJ databases">
        <title>Depth-based differentiation of microbial function through sediment-hosted aquifers and enrichment of novel symbionts in the deep terrestrial subsurface.</title>
        <authorList>
            <person name="Probst A.J."/>
            <person name="Ladd B."/>
            <person name="Jarett J.K."/>
            <person name="Geller-Mcgrath D.E."/>
            <person name="Sieber C.M.K."/>
            <person name="Emerson J.B."/>
            <person name="Anantharaman K."/>
            <person name="Thomas B.C."/>
            <person name="Malmstrom R."/>
            <person name="Stieglmeier M."/>
            <person name="Klingl A."/>
            <person name="Woyke T."/>
            <person name="Ryan C.M."/>
            <person name="Banfield J.F."/>
        </authorList>
    </citation>
    <scope>NUCLEOTIDE SEQUENCE [LARGE SCALE GENOMIC DNA]</scope>
</reference>
<sequence length="278" mass="31766">MIKTLVTHTSPDLDAVTGCWLIKTFLPGWDKAQLQFVPAGSTYENGPVDTNPNIIHVDTGLGVFDHHQKPLRTSATKLIYEHLLRNHHLERKVVVPLERLVHVVNELDHFAEAYFPDPTDDRYDLCLHQLVEGLKYVERDDAKVCTASHTLLSATFQIFRKKVAAEEEIKKGYVFQSKWGRSLIMGTENEEAMKLALKMGFSFVARKDPIRGNIRIKTLPQKKLDLTPLYKKLAFEDRKASWFLHISTNMLLNGSSKNPTLIPSVISLKRLIEIIREI</sequence>
<dbReference type="Proteomes" id="UP000231198">
    <property type="component" value="Unassembled WGS sequence"/>
</dbReference>